<dbReference type="OrthoDB" id="236897at2"/>
<feature type="domain" description="Aminoglycoside phosphotransferase" evidence="2">
    <location>
        <begin position="125"/>
        <end position="180"/>
    </location>
</feature>
<accession>A0A239BNE5</accession>
<dbReference type="AlphaFoldDB" id="A0A239BNE5"/>
<dbReference type="GO" id="GO:0016740">
    <property type="term" value="F:transferase activity"/>
    <property type="evidence" value="ECO:0007669"/>
    <property type="project" value="UniProtKB-KW"/>
</dbReference>
<dbReference type="InterPro" id="IPR002575">
    <property type="entry name" value="Aminoglycoside_PTrfase"/>
</dbReference>
<name>A0A239BNE5_9ACTN</name>
<evidence type="ECO:0000313" key="3">
    <source>
        <dbReference type="EMBL" id="SNS09169.1"/>
    </source>
</evidence>
<proteinExistence type="predicted"/>
<dbReference type="EMBL" id="FZOD01000004">
    <property type="protein sequence ID" value="SNS09169.1"/>
    <property type="molecule type" value="Genomic_DNA"/>
</dbReference>
<dbReference type="SUPFAM" id="SSF56112">
    <property type="entry name" value="Protein kinase-like (PK-like)"/>
    <property type="match status" value="1"/>
</dbReference>
<protein>
    <submittedName>
        <fullName evidence="3">Phosphotransferase enzyme family protein</fullName>
    </submittedName>
</protein>
<evidence type="ECO:0000259" key="2">
    <source>
        <dbReference type="Pfam" id="PF01636"/>
    </source>
</evidence>
<evidence type="ECO:0000256" key="1">
    <source>
        <dbReference type="SAM" id="MobiDB-lite"/>
    </source>
</evidence>
<organism evidence="3 4">
    <name type="scientific">Streptosporangium subroseum</name>
    <dbReference type="NCBI Taxonomy" id="106412"/>
    <lineage>
        <taxon>Bacteria</taxon>
        <taxon>Bacillati</taxon>
        <taxon>Actinomycetota</taxon>
        <taxon>Actinomycetes</taxon>
        <taxon>Streptosporangiales</taxon>
        <taxon>Streptosporangiaceae</taxon>
        <taxon>Streptosporangium</taxon>
    </lineage>
</organism>
<feature type="region of interest" description="Disordered" evidence="1">
    <location>
        <begin position="1"/>
        <end position="30"/>
    </location>
</feature>
<dbReference type="InterPro" id="IPR011009">
    <property type="entry name" value="Kinase-like_dom_sf"/>
</dbReference>
<reference evidence="3 4" key="1">
    <citation type="submission" date="2017-06" db="EMBL/GenBank/DDBJ databases">
        <authorList>
            <person name="Kim H.J."/>
            <person name="Triplett B.A."/>
        </authorList>
    </citation>
    <scope>NUCLEOTIDE SEQUENCE [LARGE SCALE GENOMIC DNA]</scope>
    <source>
        <strain evidence="3 4">CGMCC 4.2132</strain>
    </source>
</reference>
<sequence>MGEQAQPDRRRAGTQEQALPGGQVTSTVRVGDTVRRPVSRGFYGDPGFVRDLLLFLEQAGWAGAPRFLGSDQQGRQVLTFLDGHVAWDWTGGQPEAVSGDASLARAGELTKELHDLTAGTALAGESEVVCHNDLWPGNIVYRDLGQGLRPVAFIDWDLASPGERIHDVARLCWQYAGWWEGSDPAEVNRRSTVICDGYGLADRSGLVETVLWWQERCWRGIDRAAEAGDPAMAGLRASGAVEEIKAAYAWVERHREELH</sequence>
<keyword evidence="4" id="KW-1185">Reference proteome</keyword>
<keyword evidence="3" id="KW-0808">Transferase</keyword>
<feature type="compositionally biased region" description="Basic and acidic residues" evidence="1">
    <location>
        <begin position="1"/>
        <end position="13"/>
    </location>
</feature>
<dbReference type="Proteomes" id="UP000198282">
    <property type="component" value="Unassembled WGS sequence"/>
</dbReference>
<dbReference type="Gene3D" id="3.90.1200.10">
    <property type="match status" value="1"/>
</dbReference>
<evidence type="ECO:0000313" key="4">
    <source>
        <dbReference type="Proteomes" id="UP000198282"/>
    </source>
</evidence>
<dbReference type="RefSeq" id="WP_089206030.1">
    <property type="nucleotide sequence ID" value="NZ_FZOD01000004.1"/>
</dbReference>
<dbReference type="Pfam" id="PF01636">
    <property type="entry name" value="APH"/>
    <property type="match status" value="1"/>
</dbReference>
<gene>
    <name evidence="3" type="ORF">SAMN05216276_100415</name>
</gene>